<feature type="transmembrane region" description="Helical" evidence="2">
    <location>
        <begin position="72"/>
        <end position="93"/>
    </location>
</feature>
<keyword evidence="2" id="KW-0812">Transmembrane</keyword>
<evidence type="ECO:0000313" key="4">
    <source>
        <dbReference type="EMBL" id="RDJ24070.1"/>
    </source>
</evidence>
<sequence>MRCSPHGARNDKRPRRQRGPSSGGTLRKALTVQRERRVEIQWLRALAACEVVVCHSFLLTKHISTNAALPAWYQPFSAMGVELFFIVSGYVICMRIGTSESGWSFLRSRILRLYPMYWLFTSLAVLAYALNSAWRLNNFTPDLVTLAKSYLILPQMGFPILGVGWTLEHEMIFYSSVAAMLLTLGGGTRARLGLAWLMAAFGATGIVFAGVPSPVIAGAPGAGSSAIVSHVFSPFMFAFGLGWLIRSLEGLRPVERALSALPFAAFALAAFWLAPEWGLHPIYRIGVAAMLFIGFIACRGLFADNALNRLVWKLGDASFSIYLSHWFVLSAGGKLLGHFDVPASLVLPARIIGIVLSIAVGVAVFLLVEKPLDRRLRRMSSGEPAGKPLPPDAVAGGPALSALPPA</sequence>
<dbReference type="InterPro" id="IPR050879">
    <property type="entry name" value="Acyltransferase_3"/>
</dbReference>
<evidence type="ECO:0000256" key="2">
    <source>
        <dbReference type="SAM" id="Phobius"/>
    </source>
</evidence>
<dbReference type="Pfam" id="PF01757">
    <property type="entry name" value="Acyl_transf_3"/>
    <property type="match status" value="1"/>
</dbReference>
<dbReference type="Proteomes" id="UP000255207">
    <property type="component" value="Unassembled WGS sequence"/>
</dbReference>
<evidence type="ECO:0000313" key="5">
    <source>
        <dbReference type="Proteomes" id="UP000255207"/>
    </source>
</evidence>
<evidence type="ECO:0000256" key="1">
    <source>
        <dbReference type="SAM" id="MobiDB-lite"/>
    </source>
</evidence>
<feature type="transmembrane region" description="Helical" evidence="2">
    <location>
        <begin position="257"/>
        <end position="275"/>
    </location>
</feature>
<feature type="transmembrane region" description="Helical" evidence="2">
    <location>
        <begin position="345"/>
        <end position="368"/>
    </location>
</feature>
<feature type="region of interest" description="Disordered" evidence="1">
    <location>
        <begin position="379"/>
        <end position="406"/>
    </location>
</feature>
<dbReference type="EMBL" id="QQTP01000007">
    <property type="protein sequence ID" value="RDJ24070.1"/>
    <property type="molecule type" value="Genomic_DNA"/>
</dbReference>
<feature type="compositionally biased region" description="Low complexity" evidence="1">
    <location>
        <begin position="393"/>
        <end position="406"/>
    </location>
</feature>
<protein>
    <submittedName>
        <fullName evidence="4">Acyltransferase</fullName>
    </submittedName>
</protein>
<dbReference type="PANTHER" id="PTHR23028:SF131">
    <property type="entry name" value="BLR2367 PROTEIN"/>
    <property type="match status" value="1"/>
</dbReference>
<feature type="transmembrane region" description="Helical" evidence="2">
    <location>
        <begin position="227"/>
        <end position="245"/>
    </location>
</feature>
<keyword evidence="5" id="KW-1185">Reference proteome</keyword>
<organism evidence="4 5">
    <name type="scientific">Bosea caraganae</name>
    <dbReference type="NCBI Taxonomy" id="2763117"/>
    <lineage>
        <taxon>Bacteria</taxon>
        <taxon>Pseudomonadati</taxon>
        <taxon>Pseudomonadota</taxon>
        <taxon>Alphaproteobacteria</taxon>
        <taxon>Hyphomicrobiales</taxon>
        <taxon>Boseaceae</taxon>
        <taxon>Bosea</taxon>
    </lineage>
</organism>
<accession>A0A370L543</accession>
<comment type="caution">
    <text evidence="4">The sequence shown here is derived from an EMBL/GenBank/DDBJ whole genome shotgun (WGS) entry which is preliminary data.</text>
</comment>
<dbReference type="InterPro" id="IPR002656">
    <property type="entry name" value="Acyl_transf_3_dom"/>
</dbReference>
<feature type="transmembrane region" description="Helical" evidence="2">
    <location>
        <begin position="114"/>
        <end position="134"/>
    </location>
</feature>
<keyword evidence="2" id="KW-1133">Transmembrane helix</keyword>
<proteinExistence type="predicted"/>
<feature type="transmembrane region" description="Helical" evidence="2">
    <location>
        <begin position="194"/>
        <end position="215"/>
    </location>
</feature>
<dbReference type="GO" id="GO:0016020">
    <property type="term" value="C:membrane"/>
    <property type="evidence" value="ECO:0007669"/>
    <property type="project" value="TreeGrafter"/>
</dbReference>
<keyword evidence="2" id="KW-0472">Membrane</keyword>
<dbReference type="GO" id="GO:0016747">
    <property type="term" value="F:acyltransferase activity, transferring groups other than amino-acyl groups"/>
    <property type="evidence" value="ECO:0007669"/>
    <property type="project" value="InterPro"/>
</dbReference>
<name>A0A370L543_9HYPH</name>
<feature type="domain" description="Acyltransferase 3" evidence="3">
    <location>
        <begin position="39"/>
        <end position="364"/>
    </location>
</feature>
<reference evidence="5" key="1">
    <citation type="submission" date="2018-07" db="EMBL/GenBank/DDBJ databases">
        <authorList>
            <person name="Safronova V.I."/>
            <person name="Chirak E.R."/>
            <person name="Sazanova A.L."/>
        </authorList>
    </citation>
    <scope>NUCLEOTIDE SEQUENCE [LARGE SCALE GENOMIC DNA]</scope>
    <source>
        <strain evidence="5">RCAM04685</strain>
    </source>
</reference>
<dbReference type="AlphaFoldDB" id="A0A370L543"/>
<dbReference type="PANTHER" id="PTHR23028">
    <property type="entry name" value="ACETYLTRANSFERASE"/>
    <property type="match status" value="1"/>
</dbReference>
<feature type="transmembrane region" description="Helical" evidence="2">
    <location>
        <begin position="314"/>
        <end position="333"/>
    </location>
</feature>
<gene>
    <name evidence="4" type="ORF">DWE98_14205</name>
</gene>
<feature type="region of interest" description="Disordered" evidence="1">
    <location>
        <begin position="1"/>
        <end position="25"/>
    </location>
</feature>
<keyword evidence="4" id="KW-0808">Transferase</keyword>
<evidence type="ECO:0000259" key="3">
    <source>
        <dbReference type="Pfam" id="PF01757"/>
    </source>
</evidence>
<feature type="transmembrane region" description="Helical" evidence="2">
    <location>
        <begin position="281"/>
        <end position="302"/>
    </location>
</feature>
<keyword evidence="4" id="KW-0012">Acyltransferase</keyword>
<dbReference type="GO" id="GO:0000271">
    <property type="term" value="P:polysaccharide biosynthetic process"/>
    <property type="evidence" value="ECO:0007669"/>
    <property type="project" value="TreeGrafter"/>
</dbReference>